<evidence type="ECO:0000259" key="4">
    <source>
        <dbReference type="PROSITE" id="PS01124"/>
    </source>
</evidence>
<sequence>MSLRASQSVELPVFSTKGQRDPFGYWHDSICSNYTSLSPQRLGEGAFSGSIVTTQIVGESTMSVIRSGSQIVRRTARDISASPSDSVFVNFQLDGSSTISQRGMNTKVPKGSAVVLDARRPFSMKFDGAFRQACLHLPASEIANQGECCAEILGRAIPIASPTATALLHDMRMMLAGRASRDTVTGMVSLLLAQIAGTKNERIADQHLDVVRTFVQSNAANPDLSPQKVAKHFRISVRHVHKLFARTDQSFGQYLLTVRLNAAKDLVVRSSLPISQIAGAVGFRNDSHFSRSFHSRYGITARRLRHISGRKMH</sequence>
<reference evidence="5" key="1">
    <citation type="submission" date="2022-11" db="EMBL/GenBank/DDBJ databases">
        <title>Draft genome sequence of Hoeflea poritis E7-10 and Hoeflea prorocentri PM5-8, separated from scleractinian coral Porites lutea and marine dinoflagellate.</title>
        <authorList>
            <person name="Zhang G."/>
            <person name="Wei Q."/>
            <person name="Cai L."/>
        </authorList>
    </citation>
    <scope>NUCLEOTIDE SEQUENCE</scope>
    <source>
        <strain evidence="5">PM5-8</strain>
    </source>
</reference>
<dbReference type="EMBL" id="JAPJZI010000001">
    <property type="protein sequence ID" value="MDA5400438.1"/>
    <property type="molecule type" value="Genomic_DNA"/>
</dbReference>
<comment type="caution">
    <text evidence="5">The sequence shown here is derived from an EMBL/GenBank/DDBJ whole genome shotgun (WGS) entry which is preliminary data.</text>
</comment>
<dbReference type="Pfam" id="PF14525">
    <property type="entry name" value="AraC_binding_2"/>
    <property type="match status" value="1"/>
</dbReference>
<dbReference type="AlphaFoldDB" id="A0A9X3UJS6"/>
<name>A0A9X3UJS6_9HYPH</name>
<dbReference type="Pfam" id="PF12833">
    <property type="entry name" value="HTH_18"/>
    <property type="match status" value="1"/>
</dbReference>
<dbReference type="Proteomes" id="UP001151234">
    <property type="component" value="Unassembled WGS sequence"/>
</dbReference>
<dbReference type="Gene3D" id="1.10.10.60">
    <property type="entry name" value="Homeodomain-like"/>
    <property type="match status" value="1"/>
</dbReference>
<keyword evidence="3" id="KW-0804">Transcription</keyword>
<dbReference type="PROSITE" id="PS01124">
    <property type="entry name" value="HTH_ARAC_FAMILY_2"/>
    <property type="match status" value="1"/>
</dbReference>
<dbReference type="InterPro" id="IPR035418">
    <property type="entry name" value="AraC-bd_2"/>
</dbReference>
<dbReference type="SUPFAM" id="SSF46689">
    <property type="entry name" value="Homeodomain-like"/>
    <property type="match status" value="1"/>
</dbReference>
<dbReference type="RefSeq" id="WP_267991998.1">
    <property type="nucleotide sequence ID" value="NZ_JAPJZI010000001.1"/>
</dbReference>
<evidence type="ECO:0000256" key="1">
    <source>
        <dbReference type="ARBA" id="ARBA00023015"/>
    </source>
</evidence>
<dbReference type="PANTHER" id="PTHR46796">
    <property type="entry name" value="HTH-TYPE TRANSCRIPTIONAL ACTIVATOR RHAS-RELATED"/>
    <property type="match status" value="1"/>
</dbReference>
<gene>
    <name evidence="5" type="ORF">OQ273_17820</name>
</gene>
<dbReference type="InterPro" id="IPR009057">
    <property type="entry name" value="Homeodomain-like_sf"/>
</dbReference>
<dbReference type="GO" id="GO:0003700">
    <property type="term" value="F:DNA-binding transcription factor activity"/>
    <property type="evidence" value="ECO:0007669"/>
    <property type="project" value="InterPro"/>
</dbReference>
<evidence type="ECO:0000256" key="2">
    <source>
        <dbReference type="ARBA" id="ARBA00023125"/>
    </source>
</evidence>
<proteinExistence type="predicted"/>
<protein>
    <submittedName>
        <fullName evidence="5">Helix-turn-helix domain-containing protein</fullName>
    </submittedName>
</protein>
<keyword evidence="6" id="KW-1185">Reference proteome</keyword>
<dbReference type="InterPro" id="IPR050204">
    <property type="entry name" value="AraC_XylS_family_regulators"/>
</dbReference>
<evidence type="ECO:0000313" key="5">
    <source>
        <dbReference type="EMBL" id="MDA5400438.1"/>
    </source>
</evidence>
<evidence type="ECO:0000256" key="3">
    <source>
        <dbReference type="ARBA" id="ARBA00023163"/>
    </source>
</evidence>
<evidence type="ECO:0000313" key="6">
    <source>
        <dbReference type="Proteomes" id="UP001151234"/>
    </source>
</evidence>
<feature type="domain" description="HTH araC/xylS-type" evidence="4">
    <location>
        <begin position="209"/>
        <end position="307"/>
    </location>
</feature>
<dbReference type="SMART" id="SM00342">
    <property type="entry name" value="HTH_ARAC"/>
    <property type="match status" value="1"/>
</dbReference>
<dbReference type="PANTHER" id="PTHR46796:SF6">
    <property type="entry name" value="ARAC SUBFAMILY"/>
    <property type="match status" value="1"/>
</dbReference>
<organism evidence="5 6">
    <name type="scientific">Hoeflea prorocentri</name>
    <dbReference type="NCBI Taxonomy" id="1922333"/>
    <lineage>
        <taxon>Bacteria</taxon>
        <taxon>Pseudomonadati</taxon>
        <taxon>Pseudomonadota</taxon>
        <taxon>Alphaproteobacteria</taxon>
        <taxon>Hyphomicrobiales</taxon>
        <taxon>Rhizobiaceae</taxon>
        <taxon>Hoeflea</taxon>
    </lineage>
</organism>
<keyword evidence="1" id="KW-0805">Transcription regulation</keyword>
<dbReference type="InterPro" id="IPR018060">
    <property type="entry name" value="HTH_AraC"/>
</dbReference>
<keyword evidence="2" id="KW-0238">DNA-binding</keyword>
<accession>A0A9X3UJS6</accession>
<dbReference type="GO" id="GO:0043565">
    <property type="term" value="F:sequence-specific DNA binding"/>
    <property type="evidence" value="ECO:0007669"/>
    <property type="project" value="InterPro"/>
</dbReference>